<dbReference type="AlphaFoldDB" id="A0A934K3W4"/>
<dbReference type="SUPFAM" id="SSF51556">
    <property type="entry name" value="Metallo-dependent hydrolases"/>
    <property type="match status" value="1"/>
</dbReference>
<keyword evidence="1" id="KW-0456">Lyase</keyword>
<protein>
    <submittedName>
        <fullName evidence="3">Amidohydrolase family protein</fullName>
    </submittedName>
</protein>
<dbReference type="GO" id="GO:0019748">
    <property type="term" value="P:secondary metabolic process"/>
    <property type="evidence" value="ECO:0007669"/>
    <property type="project" value="TreeGrafter"/>
</dbReference>
<reference evidence="3" key="1">
    <citation type="submission" date="2020-10" db="EMBL/GenBank/DDBJ databases">
        <title>Ca. Dormibacterota MAGs.</title>
        <authorList>
            <person name="Montgomery K."/>
        </authorList>
    </citation>
    <scope>NUCLEOTIDE SEQUENCE [LARGE SCALE GENOMIC DNA]</scope>
    <source>
        <strain evidence="3">SC8812_S17_10</strain>
    </source>
</reference>
<evidence type="ECO:0000313" key="4">
    <source>
        <dbReference type="Proteomes" id="UP000612893"/>
    </source>
</evidence>
<gene>
    <name evidence="3" type="ORF">JF922_15725</name>
</gene>
<evidence type="ECO:0000313" key="3">
    <source>
        <dbReference type="EMBL" id="MBJ7599514.1"/>
    </source>
</evidence>
<sequence>MIIDSLTFIGDSLFGHSASATDLIRQMDELGVDRAIVCPMKPRTYHLADGNDKVAEAVAKHPDRLVGFARVDPWLGEDAVSELLRALEHGGLRGLYLNPWEETFQIALHLVDPVVEVVRQRRLPVIVASGHPWLSEGLQVGELARRFPDVPFLATNGCQFNISGLGTFDADLAVAANANVMLQTTGVYREDFLEGVVSHYGVERVMYASCSPYMDPRLEILRVTWAHFNEEQKASMLGGNAERLLATAR</sequence>
<accession>A0A934K3W4</accession>
<dbReference type="InterPro" id="IPR032465">
    <property type="entry name" value="ACMSD"/>
</dbReference>
<dbReference type="GO" id="GO:0016787">
    <property type="term" value="F:hydrolase activity"/>
    <property type="evidence" value="ECO:0007669"/>
    <property type="project" value="InterPro"/>
</dbReference>
<dbReference type="PANTHER" id="PTHR21240">
    <property type="entry name" value="2-AMINO-3-CARBOXYLMUCONATE-6-SEMIALDEHYDE DECARBOXYLASE"/>
    <property type="match status" value="1"/>
</dbReference>
<dbReference type="GO" id="GO:0016831">
    <property type="term" value="F:carboxy-lyase activity"/>
    <property type="evidence" value="ECO:0007669"/>
    <property type="project" value="InterPro"/>
</dbReference>
<keyword evidence="4" id="KW-1185">Reference proteome</keyword>
<proteinExistence type="predicted"/>
<dbReference type="PANTHER" id="PTHR21240:SF28">
    <property type="entry name" value="ISO-OROTATE DECARBOXYLASE (EUROFUNG)"/>
    <property type="match status" value="1"/>
</dbReference>
<feature type="domain" description="Amidohydrolase-related" evidence="2">
    <location>
        <begin position="51"/>
        <end position="245"/>
    </location>
</feature>
<dbReference type="RefSeq" id="WP_338203026.1">
    <property type="nucleotide sequence ID" value="NZ_JAEKNR010000155.1"/>
</dbReference>
<dbReference type="Proteomes" id="UP000612893">
    <property type="component" value="Unassembled WGS sequence"/>
</dbReference>
<dbReference type="Gene3D" id="3.20.20.140">
    <property type="entry name" value="Metal-dependent hydrolases"/>
    <property type="match status" value="1"/>
</dbReference>
<comment type="caution">
    <text evidence="3">The sequence shown here is derived from an EMBL/GenBank/DDBJ whole genome shotgun (WGS) entry which is preliminary data.</text>
</comment>
<dbReference type="GO" id="GO:0005737">
    <property type="term" value="C:cytoplasm"/>
    <property type="evidence" value="ECO:0007669"/>
    <property type="project" value="TreeGrafter"/>
</dbReference>
<evidence type="ECO:0000256" key="1">
    <source>
        <dbReference type="ARBA" id="ARBA00023239"/>
    </source>
</evidence>
<evidence type="ECO:0000259" key="2">
    <source>
        <dbReference type="Pfam" id="PF04909"/>
    </source>
</evidence>
<dbReference type="EMBL" id="JAEKNR010000155">
    <property type="protein sequence ID" value="MBJ7599514.1"/>
    <property type="molecule type" value="Genomic_DNA"/>
</dbReference>
<dbReference type="Pfam" id="PF04909">
    <property type="entry name" value="Amidohydro_2"/>
    <property type="match status" value="1"/>
</dbReference>
<dbReference type="InterPro" id="IPR006680">
    <property type="entry name" value="Amidohydro-rel"/>
</dbReference>
<name>A0A934K3W4_9BACT</name>
<dbReference type="InterPro" id="IPR032466">
    <property type="entry name" value="Metal_Hydrolase"/>
</dbReference>
<organism evidence="3 4">
    <name type="scientific">Candidatus Nephthysia bennettiae</name>
    <dbReference type="NCBI Taxonomy" id="3127016"/>
    <lineage>
        <taxon>Bacteria</taxon>
        <taxon>Bacillati</taxon>
        <taxon>Candidatus Dormiibacterota</taxon>
        <taxon>Candidatus Dormibacteria</taxon>
        <taxon>Candidatus Dormibacterales</taxon>
        <taxon>Candidatus Dormibacteraceae</taxon>
        <taxon>Candidatus Nephthysia</taxon>
    </lineage>
</organism>